<evidence type="ECO:0000313" key="2">
    <source>
        <dbReference type="EMBL" id="KPJ66172.1"/>
    </source>
</evidence>
<dbReference type="Proteomes" id="UP000051861">
    <property type="component" value="Unassembled WGS sequence"/>
</dbReference>
<feature type="chain" id="PRO_5006640275" evidence="1">
    <location>
        <begin position="22"/>
        <end position="170"/>
    </location>
</feature>
<keyword evidence="1" id="KW-0732">Signal</keyword>
<evidence type="ECO:0000313" key="3">
    <source>
        <dbReference type="Proteomes" id="UP000051861"/>
    </source>
</evidence>
<feature type="signal peptide" evidence="1">
    <location>
        <begin position="1"/>
        <end position="21"/>
    </location>
</feature>
<organism evidence="2 3">
    <name type="scientific">candidate division WOR-1 bacterium DG_54_3</name>
    <dbReference type="NCBI Taxonomy" id="1703775"/>
    <lineage>
        <taxon>Bacteria</taxon>
        <taxon>Bacillati</taxon>
        <taxon>Saganbacteria</taxon>
    </lineage>
</organism>
<name>A0A0S7XWA0_UNCSA</name>
<sequence>MRNLLIIGLSFIMASQSLALALTENEIKYKWDKLSLVTITRSELAPTYKRYVGGYFSETEPKVLHAKGEIIEKWYITRGGQPISEPAFLRIVGEDKRAGAIIHWLCNGEYAWKKNDQEANRGTQAMAVGAALWLLNPWRPKDNYVPYDEAGYKIDLYNMKLRRELGLGEN</sequence>
<dbReference type="EMBL" id="LIZX01000088">
    <property type="protein sequence ID" value="KPJ66172.1"/>
    <property type="molecule type" value="Genomic_DNA"/>
</dbReference>
<comment type="caution">
    <text evidence="2">The sequence shown here is derived from an EMBL/GenBank/DDBJ whole genome shotgun (WGS) entry which is preliminary data.</text>
</comment>
<evidence type="ECO:0000256" key="1">
    <source>
        <dbReference type="SAM" id="SignalP"/>
    </source>
</evidence>
<protein>
    <submittedName>
        <fullName evidence="2">Uncharacterized protein</fullName>
    </submittedName>
</protein>
<dbReference type="AlphaFoldDB" id="A0A0S7XWA0"/>
<gene>
    <name evidence="2" type="ORF">AMJ44_08745</name>
</gene>
<proteinExistence type="predicted"/>
<reference evidence="2 3" key="1">
    <citation type="journal article" date="2015" name="Microbiome">
        <title>Genomic resolution of linkages in carbon, nitrogen, and sulfur cycling among widespread estuary sediment bacteria.</title>
        <authorList>
            <person name="Baker B.J."/>
            <person name="Lazar C.S."/>
            <person name="Teske A.P."/>
            <person name="Dick G.J."/>
        </authorList>
    </citation>
    <scope>NUCLEOTIDE SEQUENCE [LARGE SCALE GENOMIC DNA]</scope>
    <source>
        <strain evidence="2">DG_54_3</strain>
    </source>
</reference>
<accession>A0A0S7XWA0</accession>